<dbReference type="PANTHER" id="PTHR31912:SF34">
    <property type="entry name" value="NOTOCHORD-RELATED PROTEIN"/>
    <property type="match status" value="1"/>
</dbReference>
<dbReference type="EMBL" id="JANVFT010000084">
    <property type="protein sequence ID" value="KAJ4472351.1"/>
    <property type="molecule type" value="Genomic_DNA"/>
</dbReference>
<sequence>MVTRTVKKPSEVKIVDQINLLLILVGSNFSHFIATNNDWTAEARFPTLFAHRREHINQDPTSPFFPWPDRETCVLDILRHVPCCSFSRKQNAAIHWAMLALGVPNLPSDKTMDQIDKEMQRMCGIRSIRYDGKLGHVYYANDLAAIIAQEMSNPSVRTHMHFSPEDSGCRLSQANQAERWLKELDPDLLTPVHHTAGQDFFTLEPTVLKNGRICMPSRWFIRNKRVFAKAWPMKVVDTETYGRGWAVQTFSEFEISESDLLLAFKQFQTSYRDLGQISPSSIVGMCFELYLAYSACIDLMQAEEKSNEEFIAWEKTNPNEGNRWRSKSQGKRVVAFPIWLYCDDTSGNVSKKWNKHNSFLFTAAGLPRHLSSKESNIHFLSTSNSAPPLKMLDGIVEQLLETQANGVWAWDSQLKDLVLVIPSVLALLGDNPMQSEFACHVGFRGRLFCRNCWASGKVSGDGEENTNIHPNDGSDSNVSVNSLNSNKKSKRKKTLESMKDMITRISEFMKVKFMKPRNREETCKELRSQFVEGSRIGGGTSFKRMKTDSGIKDTFQGEFVDRIQAIATRKGISRERREQEIMRLKNSFPSHVTSPVWRIKGLDPHQDTPVEILHVILLGVVKYYWRDAVARISKKDHEILIGRLSSFNTWGMDLSPLAGKTLVNYAGSLTGRDFRALVQAAPFVLHGLLSNEQVEVWKALSALVSLVWQPEIHDIEQYLVNLEKTIDYFLDCTCRLTPRWFNKPKFHVLLHLPNHIRRFGPAMLFATEGFESFNAIIRTQSVHSNRHAPSKDIAYSMARNNRIRHLVNGRLFWTKIDIDSCRQSSSSKSFHQRLSDNPWEFSNLDFWKTALTSIRLGLGNLSAHIYFSDTVMGRKNPSQHASSQSEICRTFEGVLLQSGDKCQIKNWVIWNLSDTTGSSTAQVGLVVEILQMSPSTAEKEGLVSTLTLQRVIVGEQHSHYGMKQLELVDEYFSVNPQDILCVANVQHNCYDSKCPVTRTGRVMKEREESTEKELQVEHTGSQSFILNTVQMRNSAYLEPFRQQIPSLNREQIICKAVCLEIDNRNKQRKS</sequence>
<keyword evidence="3" id="KW-1185">Reference proteome</keyword>
<comment type="caution">
    <text evidence="2">The sequence shown here is derived from an EMBL/GenBank/DDBJ whole genome shotgun (WGS) entry which is preliminary data.</text>
</comment>
<accession>A0ABQ8V924</accession>
<reference evidence="2" key="1">
    <citation type="submission" date="2022-08" db="EMBL/GenBank/DDBJ databases">
        <title>A Global Phylogenomic Analysis of the Shiitake Genus Lentinula.</title>
        <authorList>
            <consortium name="DOE Joint Genome Institute"/>
            <person name="Sierra-Patev S."/>
            <person name="Min B."/>
            <person name="Naranjo-Ortiz M."/>
            <person name="Looney B."/>
            <person name="Konkel Z."/>
            <person name="Slot J.C."/>
            <person name="Sakamoto Y."/>
            <person name="Steenwyk J.L."/>
            <person name="Rokas A."/>
            <person name="Carro J."/>
            <person name="Camarero S."/>
            <person name="Ferreira P."/>
            <person name="Molpeceres G."/>
            <person name="Ruiz-Duenas F.J."/>
            <person name="Serrano A."/>
            <person name="Henrissat B."/>
            <person name="Drula E."/>
            <person name="Hughes K.W."/>
            <person name="Mata J.L."/>
            <person name="Ishikawa N.K."/>
            <person name="Vargas-Isla R."/>
            <person name="Ushijima S."/>
            <person name="Smith C.A."/>
            <person name="Ahrendt S."/>
            <person name="Andreopoulos W."/>
            <person name="He G."/>
            <person name="Labutti K."/>
            <person name="Lipzen A."/>
            <person name="Ng V."/>
            <person name="Riley R."/>
            <person name="Sandor L."/>
            <person name="Barry K."/>
            <person name="Martinez A.T."/>
            <person name="Xiao Y."/>
            <person name="Gibbons J.G."/>
            <person name="Terashima K."/>
            <person name="Grigoriev I.V."/>
            <person name="Hibbett D.S."/>
        </authorList>
    </citation>
    <scope>NUCLEOTIDE SEQUENCE</scope>
    <source>
        <strain evidence="2">RHP3577 ss4</strain>
    </source>
</reference>
<proteinExistence type="predicted"/>
<feature type="region of interest" description="Disordered" evidence="1">
    <location>
        <begin position="459"/>
        <end position="495"/>
    </location>
</feature>
<dbReference type="Proteomes" id="UP001150217">
    <property type="component" value="Unassembled WGS sequence"/>
</dbReference>
<organism evidence="2 3">
    <name type="scientific">Lentinula lateritia</name>
    <dbReference type="NCBI Taxonomy" id="40482"/>
    <lineage>
        <taxon>Eukaryota</taxon>
        <taxon>Fungi</taxon>
        <taxon>Dikarya</taxon>
        <taxon>Basidiomycota</taxon>
        <taxon>Agaricomycotina</taxon>
        <taxon>Agaricomycetes</taxon>
        <taxon>Agaricomycetidae</taxon>
        <taxon>Agaricales</taxon>
        <taxon>Marasmiineae</taxon>
        <taxon>Omphalotaceae</taxon>
        <taxon>Lentinula</taxon>
    </lineage>
</organism>
<dbReference type="PANTHER" id="PTHR31912">
    <property type="entry name" value="IP13529P"/>
    <property type="match status" value="1"/>
</dbReference>
<protein>
    <submittedName>
        <fullName evidence="2">Uncharacterized protein</fullName>
    </submittedName>
</protein>
<evidence type="ECO:0000313" key="2">
    <source>
        <dbReference type="EMBL" id="KAJ4472351.1"/>
    </source>
</evidence>
<evidence type="ECO:0000313" key="3">
    <source>
        <dbReference type="Proteomes" id="UP001150217"/>
    </source>
</evidence>
<feature type="compositionally biased region" description="Low complexity" evidence="1">
    <location>
        <begin position="471"/>
        <end position="486"/>
    </location>
</feature>
<feature type="non-terminal residue" evidence="2">
    <location>
        <position position="1070"/>
    </location>
</feature>
<gene>
    <name evidence="2" type="ORF">C8R41DRAFT_776286</name>
</gene>
<evidence type="ECO:0000256" key="1">
    <source>
        <dbReference type="SAM" id="MobiDB-lite"/>
    </source>
</evidence>
<name>A0ABQ8V924_9AGAR</name>